<dbReference type="Proteomes" id="UP000887013">
    <property type="component" value="Unassembled WGS sequence"/>
</dbReference>
<dbReference type="EMBL" id="BMAW01021506">
    <property type="protein sequence ID" value="GFT73189.1"/>
    <property type="molecule type" value="Genomic_DNA"/>
</dbReference>
<gene>
    <name evidence="1" type="ORF">NPIL_493151</name>
</gene>
<protein>
    <submittedName>
        <fullName evidence="1">Uncharacterized protein</fullName>
    </submittedName>
</protein>
<name>A0A8X6PL42_NEPPI</name>
<comment type="caution">
    <text evidence="1">The sequence shown here is derived from an EMBL/GenBank/DDBJ whole genome shotgun (WGS) entry which is preliminary data.</text>
</comment>
<sequence length="109" mass="12554">MLGKSYAQLDLSTVTELIKVVSVWFSFLKNTRRTNSFRLSFPLKGIAGNLRGCPYIFRPRIFILIPPIPKTVGRLEFSVWKYSYPRLSPCFYAISSCSDSFISLYELLD</sequence>
<proteinExistence type="predicted"/>
<accession>A0A8X6PL42</accession>
<evidence type="ECO:0000313" key="2">
    <source>
        <dbReference type="Proteomes" id="UP000887013"/>
    </source>
</evidence>
<organism evidence="1 2">
    <name type="scientific">Nephila pilipes</name>
    <name type="common">Giant wood spider</name>
    <name type="synonym">Nephila maculata</name>
    <dbReference type="NCBI Taxonomy" id="299642"/>
    <lineage>
        <taxon>Eukaryota</taxon>
        <taxon>Metazoa</taxon>
        <taxon>Ecdysozoa</taxon>
        <taxon>Arthropoda</taxon>
        <taxon>Chelicerata</taxon>
        <taxon>Arachnida</taxon>
        <taxon>Araneae</taxon>
        <taxon>Araneomorphae</taxon>
        <taxon>Entelegynae</taxon>
        <taxon>Araneoidea</taxon>
        <taxon>Nephilidae</taxon>
        <taxon>Nephila</taxon>
    </lineage>
</organism>
<evidence type="ECO:0000313" key="1">
    <source>
        <dbReference type="EMBL" id="GFT73189.1"/>
    </source>
</evidence>
<reference evidence="1" key="1">
    <citation type="submission" date="2020-08" db="EMBL/GenBank/DDBJ databases">
        <title>Multicomponent nature underlies the extraordinary mechanical properties of spider dragline silk.</title>
        <authorList>
            <person name="Kono N."/>
            <person name="Nakamura H."/>
            <person name="Mori M."/>
            <person name="Yoshida Y."/>
            <person name="Ohtoshi R."/>
            <person name="Malay A.D."/>
            <person name="Moran D.A.P."/>
            <person name="Tomita M."/>
            <person name="Numata K."/>
            <person name="Arakawa K."/>
        </authorList>
    </citation>
    <scope>NUCLEOTIDE SEQUENCE</scope>
</reference>
<dbReference type="AlphaFoldDB" id="A0A8X6PL42"/>
<keyword evidence="2" id="KW-1185">Reference proteome</keyword>